<dbReference type="AlphaFoldDB" id="A0A8S0SH77"/>
<dbReference type="Gramene" id="OE9A020923T1">
    <property type="protein sequence ID" value="OE9A020923C1"/>
    <property type="gene ID" value="OE9A020923"/>
</dbReference>
<evidence type="ECO:0000256" key="1">
    <source>
        <dbReference type="SAM" id="MobiDB-lite"/>
    </source>
</evidence>
<dbReference type="EMBL" id="CACTIH010005130">
    <property type="protein sequence ID" value="CAA2991208.1"/>
    <property type="molecule type" value="Genomic_DNA"/>
</dbReference>
<protein>
    <submittedName>
        <fullName evidence="2">Uncharacterized protein</fullName>
    </submittedName>
</protein>
<dbReference type="OrthoDB" id="10673387at2759"/>
<gene>
    <name evidence="2" type="ORF">OLEA9_A020923</name>
</gene>
<comment type="caution">
    <text evidence="2">The sequence shown here is derived from an EMBL/GenBank/DDBJ whole genome shotgun (WGS) entry which is preliminary data.</text>
</comment>
<evidence type="ECO:0000313" key="3">
    <source>
        <dbReference type="Proteomes" id="UP000594638"/>
    </source>
</evidence>
<accession>A0A8S0SH77</accession>
<sequence length="187" mass="21421">MTQETNQRDHSNKELKDKIESQENMIKDLEENVRRLIESIKTMEQRSLADEELILEMKDEINKLKNNQNSIQTNENVKISKNLRRKNNRRARHSLSTSSSSPNNVDETDSEQANNENVKINPADNRKKCIILGDSQARNMRKYIENQDNLGQFAFNSYVGPGAGLAKVISGGLECWSSEMNLQNPNQ</sequence>
<feature type="region of interest" description="Disordered" evidence="1">
    <location>
        <begin position="66"/>
        <end position="121"/>
    </location>
</feature>
<dbReference type="Proteomes" id="UP000594638">
    <property type="component" value="Unassembled WGS sequence"/>
</dbReference>
<organism evidence="2 3">
    <name type="scientific">Olea europaea subsp. europaea</name>
    <dbReference type="NCBI Taxonomy" id="158383"/>
    <lineage>
        <taxon>Eukaryota</taxon>
        <taxon>Viridiplantae</taxon>
        <taxon>Streptophyta</taxon>
        <taxon>Embryophyta</taxon>
        <taxon>Tracheophyta</taxon>
        <taxon>Spermatophyta</taxon>
        <taxon>Magnoliopsida</taxon>
        <taxon>eudicotyledons</taxon>
        <taxon>Gunneridae</taxon>
        <taxon>Pentapetalae</taxon>
        <taxon>asterids</taxon>
        <taxon>lamiids</taxon>
        <taxon>Lamiales</taxon>
        <taxon>Oleaceae</taxon>
        <taxon>Oleeae</taxon>
        <taxon>Olea</taxon>
    </lineage>
</organism>
<keyword evidence="3" id="KW-1185">Reference proteome</keyword>
<name>A0A8S0SH77_OLEEU</name>
<feature type="region of interest" description="Disordered" evidence="1">
    <location>
        <begin position="1"/>
        <end position="24"/>
    </location>
</feature>
<feature type="non-terminal residue" evidence="2">
    <location>
        <position position="187"/>
    </location>
</feature>
<feature type="compositionally biased region" description="Polar residues" evidence="1">
    <location>
        <begin position="66"/>
        <end position="77"/>
    </location>
</feature>
<feature type="compositionally biased region" description="Basic residues" evidence="1">
    <location>
        <begin position="81"/>
        <end position="93"/>
    </location>
</feature>
<reference evidence="2 3" key="1">
    <citation type="submission" date="2019-12" db="EMBL/GenBank/DDBJ databases">
        <authorList>
            <person name="Alioto T."/>
            <person name="Alioto T."/>
            <person name="Gomez Garrido J."/>
        </authorList>
    </citation>
    <scope>NUCLEOTIDE SEQUENCE [LARGE SCALE GENOMIC DNA]</scope>
</reference>
<proteinExistence type="predicted"/>
<evidence type="ECO:0000313" key="2">
    <source>
        <dbReference type="EMBL" id="CAA2991208.1"/>
    </source>
</evidence>